<evidence type="ECO:0000259" key="7">
    <source>
        <dbReference type="Pfam" id="PF10035"/>
    </source>
</evidence>
<keyword evidence="2" id="KW-1003">Cell membrane</keyword>
<dbReference type="InterPro" id="IPR015867">
    <property type="entry name" value="N-reg_PII/ATP_PRibTrfase_C"/>
</dbReference>
<proteinExistence type="predicted"/>
<evidence type="ECO:0000256" key="1">
    <source>
        <dbReference type="ARBA" id="ARBA00004651"/>
    </source>
</evidence>
<dbReference type="CDD" id="cd16380">
    <property type="entry name" value="YitT_C"/>
    <property type="match status" value="1"/>
</dbReference>
<evidence type="ECO:0000256" key="2">
    <source>
        <dbReference type="ARBA" id="ARBA00022475"/>
    </source>
</evidence>
<dbReference type="Proteomes" id="UP000260828">
    <property type="component" value="Unassembled WGS sequence"/>
</dbReference>
<feature type="transmembrane region" description="Helical" evidence="6">
    <location>
        <begin position="54"/>
        <end position="79"/>
    </location>
</feature>
<organism evidence="8 10">
    <name type="scientific">Anaerotruncus colihominis</name>
    <dbReference type="NCBI Taxonomy" id="169435"/>
    <lineage>
        <taxon>Bacteria</taxon>
        <taxon>Bacillati</taxon>
        <taxon>Bacillota</taxon>
        <taxon>Clostridia</taxon>
        <taxon>Eubacteriales</taxon>
        <taxon>Oscillospiraceae</taxon>
        <taxon>Anaerotruncus</taxon>
    </lineage>
</organism>
<keyword evidence="5 6" id="KW-0472">Membrane</keyword>
<dbReference type="Gene3D" id="3.30.70.120">
    <property type="match status" value="1"/>
</dbReference>
<evidence type="ECO:0000313" key="11">
    <source>
        <dbReference type="Proteomes" id="UP000260828"/>
    </source>
</evidence>
<feature type="transmembrane region" description="Helical" evidence="6">
    <location>
        <begin position="179"/>
        <end position="199"/>
    </location>
</feature>
<dbReference type="AlphaFoldDB" id="A0A174PXP9"/>
<dbReference type="PANTHER" id="PTHR33545:SF5">
    <property type="entry name" value="UPF0750 MEMBRANE PROTEIN YITT"/>
    <property type="match status" value="1"/>
</dbReference>
<dbReference type="InterPro" id="IPR003740">
    <property type="entry name" value="YitT"/>
</dbReference>
<evidence type="ECO:0000256" key="5">
    <source>
        <dbReference type="ARBA" id="ARBA00023136"/>
    </source>
</evidence>
<dbReference type="PANTHER" id="PTHR33545">
    <property type="entry name" value="UPF0750 MEMBRANE PROTEIN YITT-RELATED"/>
    <property type="match status" value="1"/>
</dbReference>
<comment type="subcellular location">
    <subcellularLocation>
        <location evidence="1">Cell membrane</location>
        <topology evidence="1">Multi-pass membrane protein</topology>
    </subcellularLocation>
</comment>
<dbReference type="Pfam" id="PF10035">
    <property type="entry name" value="DUF2179"/>
    <property type="match status" value="1"/>
</dbReference>
<dbReference type="EMBL" id="CZBE01000009">
    <property type="protein sequence ID" value="CUP65812.1"/>
    <property type="molecule type" value="Genomic_DNA"/>
</dbReference>
<protein>
    <submittedName>
        <fullName evidence="8">Uncharacterized BCR, YitT family COG1284</fullName>
    </submittedName>
    <submittedName>
        <fullName evidence="9">YitT family protein</fullName>
    </submittedName>
</protein>
<evidence type="ECO:0000313" key="10">
    <source>
        <dbReference type="Proteomes" id="UP000095765"/>
    </source>
</evidence>
<dbReference type="InterPro" id="IPR051461">
    <property type="entry name" value="UPF0750_membrane"/>
</dbReference>
<reference evidence="9 11" key="2">
    <citation type="submission" date="2018-08" db="EMBL/GenBank/DDBJ databases">
        <title>A genome reference for cultivated species of the human gut microbiota.</title>
        <authorList>
            <person name="Zou Y."/>
            <person name="Xue W."/>
            <person name="Luo G."/>
        </authorList>
    </citation>
    <scope>NUCLEOTIDE SEQUENCE [LARGE SCALE GENOMIC DNA]</scope>
    <source>
        <strain evidence="9 11">TF05-12AC</strain>
    </source>
</reference>
<dbReference type="GO" id="GO:0005886">
    <property type="term" value="C:plasma membrane"/>
    <property type="evidence" value="ECO:0007669"/>
    <property type="project" value="UniProtKB-SubCell"/>
</dbReference>
<evidence type="ECO:0000256" key="4">
    <source>
        <dbReference type="ARBA" id="ARBA00022989"/>
    </source>
</evidence>
<evidence type="ECO:0000313" key="8">
    <source>
        <dbReference type="EMBL" id="CUP65812.1"/>
    </source>
</evidence>
<feature type="transmembrane region" description="Helical" evidence="6">
    <location>
        <begin position="113"/>
        <end position="133"/>
    </location>
</feature>
<evidence type="ECO:0000256" key="6">
    <source>
        <dbReference type="SAM" id="Phobius"/>
    </source>
</evidence>
<feature type="domain" description="DUF2179" evidence="7">
    <location>
        <begin position="228"/>
        <end position="282"/>
    </location>
</feature>
<keyword evidence="3 6" id="KW-0812">Transmembrane</keyword>
<feature type="transmembrane region" description="Helical" evidence="6">
    <location>
        <begin position="12"/>
        <end position="34"/>
    </location>
</feature>
<keyword evidence="4 6" id="KW-1133">Transmembrane helix</keyword>
<dbReference type="PIRSF" id="PIRSF006483">
    <property type="entry name" value="Membrane_protein_YitT"/>
    <property type="match status" value="1"/>
</dbReference>
<dbReference type="RefSeq" id="WP_055244848.1">
    <property type="nucleotide sequence ID" value="NZ_CABIWA010000012.1"/>
</dbReference>
<dbReference type="Proteomes" id="UP000095765">
    <property type="component" value="Unassembled WGS sequence"/>
</dbReference>
<feature type="transmembrane region" description="Helical" evidence="6">
    <location>
        <begin position="86"/>
        <end position="107"/>
    </location>
</feature>
<dbReference type="InterPro" id="IPR019264">
    <property type="entry name" value="DUF2179"/>
</dbReference>
<name>A0A174PXP9_9FIRM</name>
<accession>A0A174PXP9</accession>
<evidence type="ECO:0000313" key="9">
    <source>
        <dbReference type="EMBL" id="RGE65401.1"/>
    </source>
</evidence>
<dbReference type="Pfam" id="PF02588">
    <property type="entry name" value="YitT_membrane"/>
    <property type="match status" value="1"/>
</dbReference>
<gene>
    <name evidence="9" type="ORF">DXC40_16725</name>
    <name evidence="8" type="ORF">ERS852551_01494</name>
</gene>
<dbReference type="OrthoDB" id="3180973at2"/>
<reference evidence="8 10" key="1">
    <citation type="submission" date="2015-09" db="EMBL/GenBank/DDBJ databases">
        <authorList>
            <consortium name="Pathogen Informatics"/>
        </authorList>
    </citation>
    <scope>NUCLEOTIDE SEQUENCE [LARGE SCALE GENOMIC DNA]</scope>
    <source>
        <strain evidence="8 10">2789STDY5834939</strain>
    </source>
</reference>
<dbReference type="EMBL" id="QVME01000013">
    <property type="protein sequence ID" value="RGE65401.1"/>
    <property type="molecule type" value="Genomic_DNA"/>
</dbReference>
<evidence type="ECO:0000256" key="3">
    <source>
        <dbReference type="ARBA" id="ARBA00022692"/>
    </source>
</evidence>
<sequence>MSRRKSPVATWLVDLLYFAVGSVLYGMSVNMFTAPNQIAPGGLTGLSTLINHVFGTPIGTVIFIMNLPLFAWAFLAIGYKLVMKTVVATFMVSAAIDLMSFIVTPYYGNQMLAAIFGGVVEGFSLSLFFMRGGTTGGTDLLARLLNNHLRHISMAKLMMCVDVVIVALAGFVYQSLESAMYALIVIFVSTRLIDTILYGTDVGTGKMLYVISEKNKEIARIIMEELDRGVTFLKSRGAYSGREGEIILCAVRRDEVVKVNDIVRSVDPSAFVIVGEAGEISGEGFREYHQNDKPLTELLQRKKRQGETK</sequence>
<feature type="transmembrane region" description="Helical" evidence="6">
    <location>
        <begin position="154"/>
        <end position="173"/>
    </location>
</feature>